<evidence type="ECO:0000256" key="4">
    <source>
        <dbReference type="ARBA" id="ARBA00022490"/>
    </source>
</evidence>
<feature type="domain" description="SAM-dependent MTase RsmB/NOP-type" evidence="14">
    <location>
        <begin position="172"/>
        <end position="433"/>
    </location>
</feature>
<evidence type="ECO:0000256" key="5">
    <source>
        <dbReference type="ARBA" id="ARBA00022552"/>
    </source>
</evidence>
<evidence type="ECO:0000256" key="6">
    <source>
        <dbReference type="ARBA" id="ARBA00022603"/>
    </source>
</evidence>
<dbReference type="CDD" id="cd02440">
    <property type="entry name" value="AdoMet_MTases"/>
    <property type="match status" value="1"/>
</dbReference>
<dbReference type="AlphaFoldDB" id="A0A3T0D543"/>
<keyword evidence="5" id="KW-0698">rRNA processing</keyword>
<dbReference type="Pfam" id="PF01029">
    <property type="entry name" value="NusB"/>
    <property type="match status" value="1"/>
</dbReference>
<sequence length="433" mass="50146">MKINTRSAAFSVIFEIESKKNINADTLMEKYHQKLKKTKDRALFVELVHGVLRYKNLLDYYINFVAKKGVKDKKILNILRVATYELLFLDKIPDYATVSEACGLAEKVNKNQKGFVNAILRNIIRRKDEIEKALERVKEVNIKDFLSIKLSYPKFLIDYLEKSYGFDKTVKILEFLNTKPLQSIKINTKKISQAEFLKKLEACGYEYEVPELNREIVYIVKGNIKESELYRDGYFYYQDLASSFIVKWNRYDFEKASSILDLCAAPGGKTFNCAEVTRGFVVSCDVNKSKIERLRENLLRLGFDNVIVAENDALTLNEDFVGKFDIVIADLPCSGFGTIRKKPDIKWNKTKEDIENLHELQLKMLDNAAQYLKEGGIIFYSTCTLGHRENEDTVLRFLEKHKDFNLISQNTIFPDEYKCDGFFIAKLKKEGKA</sequence>
<evidence type="ECO:0000256" key="9">
    <source>
        <dbReference type="ARBA" id="ARBA00022884"/>
    </source>
</evidence>
<organism evidence="15 16">
    <name type="scientific">Caldicellulosiruptor changbaiensis</name>
    <dbReference type="NCBI Taxonomy" id="1222016"/>
    <lineage>
        <taxon>Bacteria</taxon>
        <taxon>Bacillati</taxon>
        <taxon>Bacillota</taxon>
        <taxon>Bacillota incertae sedis</taxon>
        <taxon>Caldicellulosiruptorales</taxon>
        <taxon>Caldicellulosiruptoraceae</taxon>
        <taxon>Caldicellulosiruptor</taxon>
    </lineage>
</organism>
<dbReference type="GO" id="GO:0003723">
    <property type="term" value="F:RNA binding"/>
    <property type="evidence" value="ECO:0007669"/>
    <property type="project" value="UniProtKB-UniRule"/>
</dbReference>
<keyword evidence="16" id="KW-1185">Reference proteome</keyword>
<dbReference type="Proteomes" id="UP000282930">
    <property type="component" value="Chromosome"/>
</dbReference>
<keyword evidence="6 13" id="KW-0489">Methyltransferase</keyword>
<dbReference type="Pfam" id="PF01189">
    <property type="entry name" value="Methyltr_RsmB-F"/>
    <property type="match status" value="1"/>
</dbReference>
<feature type="active site" description="Nucleophile" evidence="13">
    <location>
        <position position="383"/>
    </location>
</feature>
<dbReference type="PROSITE" id="PS51686">
    <property type="entry name" value="SAM_MT_RSMB_NOP"/>
    <property type="match status" value="1"/>
</dbReference>
<dbReference type="InterPro" id="IPR006027">
    <property type="entry name" value="NusB_RsmB_TIM44"/>
</dbReference>
<keyword evidence="9 13" id="KW-0694">RNA-binding</keyword>
<dbReference type="GO" id="GO:0006355">
    <property type="term" value="P:regulation of DNA-templated transcription"/>
    <property type="evidence" value="ECO:0007669"/>
    <property type="project" value="InterPro"/>
</dbReference>
<comment type="subcellular location">
    <subcellularLocation>
        <location evidence="2">Cytoplasm</location>
    </subcellularLocation>
</comment>
<keyword evidence="8 13" id="KW-0949">S-adenosyl-L-methionine</keyword>
<dbReference type="GO" id="GO:0008649">
    <property type="term" value="F:rRNA methyltransferase activity"/>
    <property type="evidence" value="ECO:0007669"/>
    <property type="project" value="InterPro"/>
</dbReference>
<dbReference type="NCBIfam" id="TIGR00563">
    <property type="entry name" value="rsmB"/>
    <property type="match status" value="1"/>
</dbReference>
<dbReference type="Gene3D" id="3.30.70.1170">
    <property type="entry name" value="Sun protein, domain 3"/>
    <property type="match status" value="1"/>
</dbReference>
<dbReference type="PANTHER" id="PTHR22807">
    <property type="entry name" value="NOP2 YEAST -RELATED NOL1/NOP2/FMU SUN DOMAIN-CONTAINING"/>
    <property type="match status" value="1"/>
</dbReference>
<evidence type="ECO:0000256" key="3">
    <source>
        <dbReference type="ARBA" id="ARBA00012140"/>
    </source>
</evidence>
<comment type="function">
    <text evidence="1">Specifically methylates the cytosine at position 967 (m5C967) of 16S rRNA.</text>
</comment>
<feature type="binding site" evidence="13">
    <location>
        <position position="330"/>
    </location>
    <ligand>
        <name>S-adenosyl-L-methionine</name>
        <dbReference type="ChEBI" id="CHEBI:59789"/>
    </ligand>
</feature>
<dbReference type="SUPFAM" id="SSF53335">
    <property type="entry name" value="S-adenosyl-L-methionine-dependent methyltransferases"/>
    <property type="match status" value="1"/>
</dbReference>
<evidence type="ECO:0000259" key="14">
    <source>
        <dbReference type="PROSITE" id="PS51686"/>
    </source>
</evidence>
<dbReference type="GO" id="GO:0005737">
    <property type="term" value="C:cytoplasm"/>
    <property type="evidence" value="ECO:0007669"/>
    <property type="project" value="UniProtKB-SubCell"/>
</dbReference>
<evidence type="ECO:0000256" key="1">
    <source>
        <dbReference type="ARBA" id="ARBA00002724"/>
    </source>
</evidence>
<comment type="catalytic activity">
    <reaction evidence="12">
        <text>cytidine(967) in 16S rRNA + S-adenosyl-L-methionine = 5-methylcytidine(967) in 16S rRNA + S-adenosyl-L-homocysteine + H(+)</text>
        <dbReference type="Rhea" id="RHEA:42748"/>
        <dbReference type="Rhea" id="RHEA-COMP:10219"/>
        <dbReference type="Rhea" id="RHEA-COMP:10220"/>
        <dbReference type="ChEBI" id="CHEBI:15378"/>
        <dbReference type="ChEBI" id="CHEBI:57856"/>
        <dbReference type="ChEBI" id="CHEBI:59789"/>
        <dbReference type="ChEBI" id="CHEBI:74483"/>
        <dbReference type="ChEBI" id="CHEBI:82748"/>
        <dbReference type="EC" id="2.1.1.176"/>
    </reaction>
</comment>
<keyword evidence="4" id="KW-0963">Cytoplasm</keyword>
<evidence type="ECO:0000256" key="10">
    <source>
        <dbReference type="ARBA" id="ARBA00030399"/>
    </source>
</evidence>
<dbReference type="InterPro" id="IPR023267">
    <property type="entry name" value="RCMT"/>
</dbReference>
<evidence type="ECO:0000256" key="12">
    <source>
        <dbReference type="ARBA" id="ARBA00047283"/>
    </source>
</evidence>
<comment type="similarity">
    <text evidence="13">Belongs to the class I-like SAM-binding methyltransferase superfamily. RsmB/NOP family.</text>
</comment>
<dbReference type="InterPro" id="IPR054728">
    <property type="entry name" value="RsmB-like_ferredoxin"/>
</dbReference>
<dbReference type="KEGG" id="ccha:ELD05_05755"/>
<feature type="binding site" evidence="13">
    <location>
        <position position="285"/>
    </location>
    <ligand>
        <name>S-adenosyl-L-methionine</name>
        <dbReference type="ChEBI" id="CHEBI:59789"/>
    </ligand>
</feature>
<dbReference type="EC" id="2.1.1.176" evidence="3"/>
<dbReference type="InterPro" id="IPR001678">
    <property type="entry name" value="MeTrfase_RsmB-F_NOP2_dom"/>
</dbReference>
<dbReference type="NCBIfam" id="NF011494">
    <property type="entry name" value="PRK14902.1"/>
    <property type="match status" value="1"/>
</dbReference>
<reference evidence="15 16" key="1">
    <citation type="submission" date="2018-12" db="EMBL/GenBank/DDBJ databases">
        <title>Genome sequence from the cellulolytic species, Caldicellulosiruptor changbaiensis.</title>
        <authorList>
            <person name="Blumer-Schuette S.E."/>
            <person name="Mendoza C."/>
        </authorList>
    </citation>
    <scope>NUCLEOTIDE SEQUENCE [LARGE SCALE GENOMIC DNA]</scope>
    <source>
        <strain evidence="15 16">CBS-Z</strain>
    </source>
</reference>
<feature type="binding site" evidence="13">
    <location>
        <begin position="263"/>
        <end position="269"/>
    </location>
    <ligand>
        <name>S-adenosyl-L-methionine</name>
        <dbReference type="ChEBI" id="CHEBI:59789"/>
    </ligand>
</feature>
<accession>A0A3T0D543</accession>
<dbReference type="EMBL" id="CP034791">
    <property type="protein sequence ID" value="AZT90180.1"/>
    <property type="molecule type" value="Genomic_DNA"/>
</dbReference>
<evidence type="ECO:0000256" key="13">
    <source>
        <dbReference type="PROSITE-ProRule" id="PRU01023"/>
    </source>
</evidence>
<dbReference type="RefSeq" id="WP_127351673.1">
    <property type="nucleotide sequence ID" value="NZ_CP034791.1"/>
</dbReference>
<evidence type="ECO:0000313" key="16">
    <source>
        <dbReference type="Proteomes" id="UP000282930"/>
    </source>
</evidence>
<evidence type="ECO:0000256" key="2">
    <source>
        <dbReference type="ARBA" id="ARBA00004496"/>
    </source>
</evidence>
<dbReference type="InterPro" id="IPR029063">
    <property type="entry name" value="SAM-dependent_MTases_sf"/>
</dbReference>
<evidence type="ECO:0000256" key="11">
    <source>
        <dbReference type="ARBA" id="ARBA00031088"/>
    </source>
</evidence>
<dbReference type="Gene3D" id="1.10.940.10">
    <property type="entry name" value="NusB-like"/>
    <property type="match status" value="1"/>
</dbReference>
<feature type="binding site" evidence="13">
    <location>
        <position position="312"/>
    </location>
    <ligand>
        <name>S-adenosyl-L-methionine</name>
        <dbReference type="ChEBI" id="CHEBI:59789"/>
    </ligand>
</feature>
<dbReference type="InterPro" id="IPR049560">
    <property type="entry name" value="MeTrfase_RsmB-F_NOP2_cat"/>
</dbReference>
<dbReference type="SUPFAM" id="SSF48013">
    <property type="entry name" value="NusB-like"/>
    <property type="match status" value="1"/>
</dbReference>
<keyword evidence="7 13" id="KW-0808">Transferase</keyword>
<dbReference type="Pfam" id="PF22458">
    <property type="entry name" value="RsmF-B_ferredox"/>
    <property type="match status" value="1"/>
</dbReference>
<protein>
    <recommendedName>
        <fullName evidence="3">16S rRNA (cytosine(967)-C(5))-methyltransferase</fullName>
        <ecNumber evidence="3">2.1.1.176</ecNumber>
    </recommendedName>
    <alternativeName>
        <fullName evidence="10">16S rRNA m5C967 methyltransferase</fullName>
    </alternativeName>
    <alternativeName>
        <fullName evidence="11">rRNA (cytosine-C(5)-)-methyltransferase RsmB</fullName>
    </alternativeName>
</protein>
<dbReference type="InterPro" id="IPR035926">
    <property type="entry name" value="NusB-like_sf"/>
</dbReference>
<dbReference type="PRINTS" id="PR02008">
    <property type="entry name" value="RCMTFAMILY"/>
</dbReference>
<proteinExistence type="inferred from homology"/>
<dbReference type="Gene3D" id="3.40.50.150">
    <property type="entry name" value="Vaccinia Virus protein VP39"/>
    <property type="match status" value="1"/>
</dbReference>
<evidence type="ECO:0000256" key="8">
    <source>
        <dbReference type="ARBA" id="ARBA00022691"/>
    </source>
</evidence>
<name>A0A3T0D543_9FIRM</name>
<dbReference type="InterPro" id="IPR004573">
    <property type="entry name" value="rRNA_ssu_MeTfrase_B"/>
</dbReference>
<evidence type="ECO:0000256" key="7">
    <source>
        <dbReference type="ARBA" id="ARBA00022679"/>
    </source>
</evidence>
<evidence type="ECO:0000313" key="15">
    <source>
        <dbReference type="EMBL" id="AZT90180.1"/>
    </source>
</evidence>
<dbReference type="PANTHER" id="PTHR22807:SF53">
    <property type="entry name" value="RIBOSOMAL RNA SMALL SUBUNIT METHYLTRANSFERASE B-RELATED"/>
    <property type="match status" value="1"/>
</dbReference>
<gene>
    <name evidence="15" type="primary">rsmB</name>
    <name evidence="15" type="ORF">ELD05_05755</name>
</gene>